<dbReference type="InterPro" id="IPR025878">
    <property type="entry name" value="Acyl-CoA_dh-like_C_dom"/>
</dbReference>
<accession>A0ABW2Y251</accession>
<protein>
    <submittedName>
        <fullName evidence="10">Acyl-CoA dehydrogenase</fullName>
        <ecNumber evidence="10">1.3.8.-</ecNumber>
    </submittedName>
</protein>
<dbReference type="Pfam" id="PF12806">
    <property type="entry name" value="Acyl-CoA_dh_C"/>
    <property type="match status" value="1"/>
</dbReference>
<name>A0ABW2Y251_9ACTN</name>
<dbReference type="InterPro" id="IPR036250">
    <property type="entry name" value="AcylCo_DH-like_C"/>
</dbReference>
<keyword evidence="3 6" id="KW-0285">Flavoprotein</keyword>
<dbReference type="RefSeq" id="WP_278045346.1">
    <property type="nucleotide sequence ID" value="NZ_JBHTGP010000041.1"/>
</dbReference>
<keyword evidence="4 6" id="KW-0274">FAD</keyword>
<evidence type="ECO:0000313" key="11">
    <source>
        <dbReference type="Proteomes" id="UP001597063"/>
    </source>
</evidence>
<evidence type="ECO:0000256" key="6">
    <source>
        <dbReference type="RuleBase" id="RU362125"/>
    </source>
</evidence>
<evidence type="ECO:0000256" key="3">
    <source>
        <dbReference type="ARBA" id="ARBA00022630"/>
    </source>
</evidence>
<feature type="domain" description="Acetyl-CoA dehydrogenase-like C-terminal" evidence="9">
    <location>
        <begin position="476"/>
        <end position="604"/>
    </location>
</feature>
<dbReference type="Gene3D" id="1.20.140.10">
    <property type="entry name" value="Butyryl-CoA Dehydrogenase, subunit A, domain 3"/>
    <property type="match status" value="1"/>
</dbReference>
<feature type="domain" description="Acyl-CoA oxidase/dehydrogenase middle" evidence="8">
    <location>
        <begin position="164"/>
        <end position="277"/>
    </location>
</feature>
<keyword evidence="11" id="KW-1185">Reference proteome</keyword>
<organism evidence="10 11">
    <name type="scientific">Actinomadura fibrosa</name>
    <dbReference type="NCBI Taxonomy" id="111802"/>
    <lineage>
        <taxon>Bacteria</taxon>
        <taxon>Bacillati</taxon>
        <taxon>Actinomycetota</taxon>
        <taxon>Actinomycetes</taxon>
        <taxon>Streptosporangiales</taxon>
        <taxon>Thermomonosporaceae</taxon>
        <taxon>Actinomadura</taxon>
    </lineage>
</organism>
<evidence type="ECO:0000259" key="8">
    <source>
        <dbReference type="Pfam" id="PF02770"/>
    </source>
</evidence>
<dbReference type="Pfam" id="PF02770">
    <property type="entry name" value="Acyl-CoA_dh_M"/>
    <property type="match status" value="1"/>
</dbReference>
<evidence type="ECO:0000256" key="4">
    <source>
        <dbReference type="ARBA" id="ARBA00022827"/>
    </source>
</evidence>
<evidence type="ECO:0000259" key="7">
    <source>
        <dbReference type="Pfam" id="PF00441"/>
    </source>
</evidence>
<dbReference type="PANTHER" id="PTHR42803:SF1">
    <property type="entry name" value="BROAD-SPECIFICITY LINEAR ACYL-COA DEHYDROGENASE FADE5"/>
    <property type="match status" value="1"/>
</dbReference>
<dbReference type="SUPFAM" id="SSF47203">
    <property type="entry name" value="Acyl-CoA dehydrogenase C-terminal domain-like"/>
    <property type="match status" value="1"/>
</dbReference>
<dbReference type="Gene3D" id="2.40.110.20">
    <property type="match status" value="1"/>
</dbReference>
<dbReference type="Pfam" id="PF00441">
    <property type="entry name" value="Acyl-CoA_dh_1"/>
    <property type="match status" value="1"/>
</dbReference>
<proteinExistence type="inferred from homology"/>
<dbReference type="InterPro" id="IPR009100">
    <property type="entry name" value="AcylCoA_DH/oxidase_NM_dom_sf"/>
</dbReference>
<comment type="cofactor">
    <cofactor evidence="1 6">
        <name>FAD</name>
        <dbReference type="ChEBI" id="CHEBI:57692"/>
    </cofactor>
</comment>
<dbReference type="InterPro" id="IPR009075">
    <property type="entry name" value="AcylCo_DH/oxidase_C"/>
</dbReference>
<dbReference type="SUPFAM" id="SSF56645">
    <property type="entry name" value="Acyl-CoA dehydrogenase NM domain-like"/>
    <property type="match status" value="1"/>
</dbReference>
<comment type="caution">
    <text evidence="10">The sequence shown here is derived from an EMBL/GenBank/DDBJ whole genome shotgun (WGS) entry which is preliminary data.</text>
</comment>
<evidence type="ECO:0000256" key="1">
    <source>
        <dbReference type="ARBA" id="ARBA00001974"/>
    </source>
</evidence>
<dbReference type="EC" id="1.3.8.-" evidence="10"/>
<evidence type="ECO:0000256" key="5">
    <source>
        <dbReference type="ARBA" id="ARBA00023002"/>
    </source>
</evidence>
<dbReference type="GO" id="GO:0016491">
    <property type="term" value="F:oxidoreductase activity"/>
    <property type="evidence" value="ECO:0007669"/>
    <property type="project" value="UniProtKB-KW"/>
</dbReference>
<dbReference type="PANTHER" id="PTHR42803">
    <property type="entry name" value="ACYL-COA DEHYDROGENASE"/>
    <property type="match status" value="1"/>
</dbReference>
<reference evidence="11" key="1">
    <citation type="journal article" date="2019" name="Int. J. Syst. Evol. Microbiol.">
        <title>The Global Catalogue of Microorganisms (GCM) 10K type strain sequencing project: providing services to taxonomists for standard genome sequencing and annotation.</title>
        <authorList>
            <consortium name="The Broad Institute Genomics Platform"/>
            <consortium name="The Broad Institute Genome Sequencing Center for Infectious Disease"/>
            <person name="Wu L."/>
            <person name="Ma J."/>
        </authorList>
    </citation>
    <scope>NUCLEOTIDE SEQUENCE [LARGE SCALE GENOMIC DNA]</scope>
    <source>
        <strain evidence="11">JCM 9371</strain>
    </source>
</reference>
<dbReference type="InterPro" id="IPR052166">
    <property type="entry name" value="Diverse_Acyl-CoA_DH"/>
</dbReference>
<dbReference type="Proteomes" id="UP001597063">
    <property type="component" value="Unassembled WGS sequence"/>
</dbReference>
<gene>
    <name evidence="10" type="ORF">ACFQZM_48565</name>
</gene>
<evidence type="ECO:0000259" key="9">
    <source>
        <dbReference type="Pfam" id="PF12806"/>
    </source>
</evidence>
<keyword evidence="5 6" id="KW-0560">Oxidoreductase</keyword>
<sequence length="609" mass="65666">MNSHYRSNLRDMEFVLFELLETHQRYGRAPFGEMDRSAAREVLAEAERYATATLAPTFSDVDREPLAFDPETHAVRLPKAFREAALDYLASDWLDLEFPPAEDGQAVPPSLRWCVTELMLGANPPIPMGINVVPQVVQLLLTHGTEDQQHLARLIQDKRWMVTMVLTEPDAGSDVGAARTRAHLQADGSWHLEGVKRFITYGDHDLSDNIVHLVLARPVGVEGAGGPGTRGLSLFVVPKFHVDPATGECLGRNGVNVTGLERKLGLGVNPTCEVTFGDGAPAVGRLLGDRHAGIAQMFEIIKHVRMLVGVKAMATLSTGYLNALDYARTRVQGAPIGRGRSPEPVAIVEHPDVRRSLLSQKAHAEGMRALILYAASQQDRVLASQHAGLPDAAADARHQLLLPVIKGYCSETAWRLLGQESLQVFGGSGYLKDYPIEQYVRDTKVDTLYEGTTGIQGLDLVGRKIVRDGRAALDELLGEIAATAADDVTGFEAESALLRTALADFGELAAVVVSRWNADGPDGRAVAAQDCTRLLLCLGDLVIGWLSLRGCVTADTALAGASAGDRDFYLGKIASGRWFVRNVLPGISAALVGARHATSTFTELPASAL</sequence>
<comment type="similarity">
    <text evidence="2 6">Belongs to the acyl-CoA dehydrogenase family.</text>
</comment>
<dbReference type="InterPro" id="IPR006091">
    <property type="entry name" value="Acyl-CoA_Oxase/DH_mid-dom"/>
</dbReference>
<evidence type="ECO:0000256" key="2">
    <source>
        <dbReference type="ARBA" id="ARBA00009347"/>
    </source>
</evidence>
<dbReference type="EMBL" id="JBHTGP010000041">
    <property type="protein sequence ID" value="MFD0692414.1"/>
    <property type="molecule type" value="Genomic_DNA"/>
</dbReference>
<evidence type="ECO:0000313" key="10">
    <source>
        <dbReference type="EMBL" id="MFD0692414.1"/>
    </source>
</evidence>
<feature type="domain" description="Acyl-CoA dehydrogenase/oxidase C-terminal" evidence="7">
    <location>
        <begin position="292"/>
        <end position="458"/>
    </location>
</feature>